<protein>
    <submittedName>
        <fullName evidence="1">Uncharacterized protein</fullName>
    </submittedName>
</protein>
<evidence type="ECO:0000313" key="2">
    <source>
        <dbReference type="Proteomes" id="UP001160625"/>
    </source>
</evidence>
<dbReference type="Proteomes" id="UP001160625">
    <property type="component" value="Unassembled WGS sequence"/>
</dbReference>
<sequence>MTNDPALAICANRCAEDGDPPCYAVHRELVRLGKVAGDWKPCTPCLIDCGIEIVEPLDPGAVVRPLL</sequence>
<comment type="caution">
    <text evidence="1">The sequence shown here is derived from an EMBL/GenBank/DDBJ whole genome shotgun (WGS) entry which is preliminary data.</text>
</comment>
<dbReference type="EMBL" id="JARYGZ010000003">
    <property type="protein sequence ID" value="MDH7640538.1"/>
    <property type="molecule type" value="Genomic_DNA"/>
</dbReference>
<accession>A0ABT6N610</accession>
<keyword evidence="2" id="KW-1185">Reference proteome</keyword>
<evidence type="ECO:0000313" key="1">
    <source>
        <dbReference type="EMBL" id="MDH7640538.1"/>
    </source>
</evidence>
<proteinExistence type="predicted"/>
<organism evidence="1 2">
    <name type="scientific">Sphingomonas oryzagri</name>
    <dbReference type="NCBI Taxonomy" id="3042314"/>
    <lineage>
        <taxon>Bacteria</taxon>
        <taxon>Pseudomonadati</taxon>
        <taxon>Pseudomonadota</taxon>
        <taxon>Alphaproteobacteria</taxon>
        <taxon>Sphingomonadales</taxon>
        <taxon>Sphingomonadaceae</taxon>
        <taxon>Sphingomonas</taxon>
    </lineage>
</organism>
<dbReference type="RefSeq" id="WP_281045897.1">
    <property type="nucleotide sequence ID" value="NZ_JARYGZ010000003.1"/>
</dbReference>
<name>A0ABT6N610_9SPHN</name>
<reference evidence="1" key="1">
    <citation type="submission" date="2023-04" db="EMBL/GenBank/DDBJ databases">
        <title>Sphingomonas sp. MAHUQ-71 isolated from rice field.</title>
        <authorList>
            <person name="Huq M.A."/>
        </authorList>
    </citation>
    <scope>NUCLEOTIDE SEQUENCE</scope>
    <source>
        <strain evidence="1">MAHUQ-71</strain>
    </source>
</reference>
<gene>
    <name evidence="1" type="ORF">QGN17_17525</name>
</gene>